<sequence>MKYSLQDMPQISIISIGINLLLSFHNRPPTVLGAFRPNVLIYPPPDPPPFATGQTAPVIGMEHLMNINNMPPPVFGQPALYPQVTPEGFITHAPVHFVDNYQIEPFAGITYNGIVPHAIHEPHTIVENHYSTPPVLVPGTGYPPVPAGVGYPPANQSGYFHTAQYLPQVRRVAKLSANAPDFVPTALRGNPPKQSLGVLAYSSGTGRPEVRQDAGDCSHQSSSSKESLTNSKLPKDDGSWSTQPKSAEIDSEGGAMVQKLAGLPLLQTKNLIGSSSIANDAKGKSSSPTASGKLKTAEGSEVASVEEVKSLNEHDIHPYKEESQNKKRVENGQNQDTQASEMQNSVREKKELQKLKDIPTIDQGKMDVESKELQIDSQEEPKIWNIFPSDLKKPELKPNSKELNAGKYGDEEIDVPHDDARTIGDMGESSKIGAIETEKEDISGTAEKPKLISNSQERTTRRKQNKKLHSLLHSQISGVEEELQGKQPEPEKEDMGKTNQNNM</sequence>
<dbReference type="EMBL" id="ADAS02000008">
    <property type="protein sequence ID" value="OAV98283.1"/>
    <property type="molecule type" value="Genomic_DNA"/>
</dbReference>
<proteinExistence type="predicted"/>
<feature type="compositionally biased region" description="Basic and acidic residues" evidence="1">
    <location>
        <begin position="346"/>
        <end position="375"/>
    </location>
</feature>
<feature type="region of interest" description="Disordered" evidence="1">
    <location>
        <begin position="390"/>
        <end position="503"/>
    </location>
</feature>
<gene>
    <name evidence="2" type="ORF">PTTG_25729</name>
</gene>
<feature type="region of interest" description="Disordered" evidence="1">
    <location>
        <begin position="276"/>
        <end position="375"/>
    </location>
</feature>
<feature type="compositionally biased region" description="Basic and acidic residues" evidence="1">
    <location>
        <begin position="390"/>
        <end position="400"/>
    </location>
</feature>
<dbReference type="AlphaFoldDB" id="A0A180H1N4"/>
<reference evidence="2" key="2">
    <citation type="submission" date="2016-05" db="EMBL/GenBank/DDBJ databases">
        <title>Comparative analysis highlights variable genome content of wheat rusts and divergence of the mating loci.</title>
        <authorList>
            <person name="Cuomo C.A."/>
            <person name="Bakkeren G."/>
            <person name="Szabo L."/>
            <person name="Khalil H."/>
            <person name="Joly D."/>
            <person name="Goldberg J."/>
            <person name="Young S."/>
            <person name="Zeng Q."/>
            <person name="Fellers J."/>
        </authorList>
    </citation>
    <scope>NUCLEOTIDE SEQUENCE [LARGE SCALE GENOMIC DNA]</scope>
    <source>
        <strain evidence="2">1-1 BBBD Race 1</strain>
    </source>
</reference>
<evidence type="ECO:0000313" key="2">
    <source>
        <dbReference type="EMBL" id="OAV98283.1"/>
    </source>
</evidence>
<feature type="compositionally biased region" description="Low complexity" evidence="1">
    <location>
        <begin position="221"/>
        <end position="232"/>
    </location>
</feature>
<reference evidence="2" key="1">
    <citation type="submission" date="2009-11" db="EMBL/GenBank/DDBJ databases">
        <authorList>
            <consortium name="The Broad Institute Genome Sequencing Platform"/>
            <person name="Ward D."/>
            <person name="Feldgarden M."/>
            <person name="Earl A."/>
            <person name="Young S.K."/>
            <person name="Zeng Q."/>
            <person name="Koehrsen M."/>
            <person name="Alvarado L."/>
            <person name="Berlin A."/>
            <person name="Bochicchio J."/>
            <person name="Borenstein D."/>
            <person name="Chapman S.B."/>
            <person name="Chen Z."/>
            <person name="Engels R."/>
            <person name="Freedman E."/>
            <person name="Gellesch M."/>
            <person name="Goldberg J."/>
            <person name="Griggs A."/>
            <person name="Gujja S."/>
            <person name="Heilman E."/>
            <person name="Heiman D."/>
            <person name="Hepburn T."/>
            <person name="Howarth C."/>
            <person name="Jen D."/>
            <person name="Larson L."/>
            <person name="Lewis B."/>
            <person name="Mehta T."/>
            <person name="Park D."/>
            <person name="Pearson M."/>
            <person name="Roberts A."/>
            <person name="Saif S."/>
            <person name="Shea T."/>
            <person name="Shenoy N."/>
            <person name="Sisk P."/>
            <person name="Stolte C."/>
            <person name="Sykes S."/>
            <person name="Thomson T."/>
            <person name="Walk T."/>
            <person name="White J."/>
            <person name="Yandava C."/>
            <person name="Izard J."/>
            <person name="Baranova O.V."/>
            <person name="Blanton J.M."/>
            <person name="Tanner A.C."/>
            <person name="Dewhirst F.E."/>
            <person name="Haas B."/>
            <person name="Nusbaum C."/>
            <person name="Birren B."/>
        </authorList>
    </citation>
    <scope>NUCLEOTIDE SEQUENCE [LARGE SCALE GENOMIC DNA]</scope>
    <source>
        <strain evidence="2">1-1 BBBD Race 1</strain>
    </source>
</reference>
<feature type="compositionally biased region" description="Basic residues" evidence="1">
    <location>
        <begin position="460"/>
        <end position="470"/>
    </location>
</feature>
<organism evidence="2">
    <name type="scientific">Puccinia triticina (isolate 1-1 / race 1 (BBBD))</name>
    <name type="common">Brown leaf rust fungus</name>
    <dbReference type="NCBI Taxonomy" id="630390"/>
    <lineage>
        <taxon>Eukaryota</taxon>
        <taxon>Fungi</taxon>
        <taxon>Dikarya</taxon>
        <taxon>Basidiomycota</taxon>
        <taxon>Pucciniomycotina</taxon>
        <taxon>Pucciniomycetes</taxon>
        <taxon>Pucciniales</taxon>
        <taxon>Pucciniaceae</taxon>
        <taxon>Puccinia</taxon>
    </lineage>
</organism>
<feature type="compositionally biased region" description="Polar residues" evidence="1">
    <location>
        <begin position="276"/>
        <end position="290"/>
    </location>
</feature>
<feature type="compositionally biased region" description="Basic and acidic residues" evidence="1">
    <location>
        <begin position="306"/>
        <end position="330"/>
    </location>
</feature>
<dbReference type="Proteomes" id="UP000005240">
    <property type="component" value="Unassembled WGS sequence"/>
</dbReference>
<dbReference type="VEuPathDB" id="FungiDB:PTTG_25729"/>
<evidence type="ECO:0000256" key="1">
    <source>
        <dbReference type="SAM" id="MobiDB-lite"/>
    </source>
</evidence>
<feature type="region of interest" description="Disordered" evidence="1">
    <location>
        <begin position="183"/>
        <end position="250"/>
    </location>
</feature>
<dbReference type="EnsemblFungi" id="PTTG_25729-t43_1">
    <property type="protein sequence ID" value="PTTG_25729-t43_1-p1"/>
    <property type="gene ID" value="PTTG_25729"/>
</dbReference>
<feature type="compositionally biased region" description="Basic and acidic residues" evidence="1">
    <location>
        <begin position="436"/>
        <end position="450"/>
    </location>
</feature>
<accession>A0A180H1N4</accession>
<reference evidence="3 4" key="3">
    <citation type="journal article" date="2017" name="G3 (Bethesda)">
        <title>Comparative analysis highlights variable genome content of wheat rusts and divergence of the mating loci.</title>
        <authorList>
            <person name="Cuomo C.A."/>
            <person name="Bakkeren G."/>
            <person name="Khalil H.B."/>
            <person name="Panwar V."/>
            <person name="Joly D."/>
            <person name="Linning R."/>
            <person name="Sakthikumar S."/>
            <person name="Song X."/>
            <person name="Adiconis X."/>
            <person name="Fan L."/>
            <person name="Goldberg J.M."/>
            <person name="Levin J.Z."/>
            <person name="Young S."/>
            <person name="Zeng Q."/>
            <person name="Anikster Y."/>
            <person name="Bruce M."/>
            <person name="Wang M."/>
            <person name="Yin C."/>
            <person name="McCallum B."/>
            <person name="Szabo L.J."/>
            <person name="Hulbert S."/>
            <person name="Chen X."/>
            <person name="Fellers J.P."/>
        </authorList>
    </citation>
    <scope>NUCLEOTIDE SEQUENCE</scope>
    <source>
        <strain evidence="4">Isolate 1-1 / race 1 (BBBD)</strain>
        <strain evidence="3">isolate 1-1 / race 1 (BBBD)</strain>
    </source>
</reference>
<keyword evidence="4" id="KW-1185">Reference proteome</keyword>
<evidence type="ECO:0000313" key="4">
    <source>
        <dbReference type="Proteomes" id="UP000005240"/>
    </source>
</evidence>
<protein>
    <submittedName>
        <fullName evidence="2 3">Uncharacterized protein</fullName>
    </submittedName>
</protein>
<evidence type="ECO:0000313" key="3">
    <source>
        <dbReference type="EnsemblFungi" id="PTTG_25729-t43_1-p1"/>
    </source>
</evidence>
<feature type="compositionally biased region" description="Polar residues" evidence="1">
    <location>
        <begin position="331"/>
        <end position="345"/>
    </location>
</feature>
<reference evidence="3" key="4">
    <citation type="submission" date="2025-05" db="UniProtKB">
        <authorList>
            <consortium name="EnsemblFungi"/>
        </authorList>
    </citation>
    <scope>IDENTIFICATION</scope>
    <source>
        <strain evidence="3">isolate 1-1 / race 1 (BBBD)</strain>
    </source>
</reference>
<feature type="compositionally biased region" description="Basic and acidic residues" evidence="1">
    <location>
        <begin position="408"/>
        <end position="422"/>
    </location>
</feature>
<name>A0A180H1N4_PUCT1</name>